<sequence length="185" mass="21562">MIEELLNRQQELVTKNQRLRTEIEDKASQLYDAMVKHTLDGHKGRATEGVGRRQQQRHLKEIREKAHNALWFAETYGLEPRSPNLEDKAGRLIKITFASQHFPEKEKIRTILYIMDRFSLSLKGYHELTKAEKALPRTHLMERCARTLAQGAELPFKLLIDKEVGNFVKNNADGTIKVKVKNFRR</sequence>
<name>A0AAU9XHT3_9CNID</name>
<evidence type="ECO:0000313" key="1">
    <source>
        <dbReference type="EMBL" id="CAH3149010.1"/>
    </source>
</evidence>
<gene>
    <name evidence="1" type="ORF">PMEA_00024237</name>
</gene>
<evidence type="ECO:0000313" key="2">
    <source>
        <dbReference type="Proteomes" id="UP001159428"/>
    </source>
</evidence>
<keyword evidence="2" id="KW-1185">Reference proteome</keyword>
<proteinExistence type="predicted"/>
<dbReference type="AlphaFoldDB" id="A0AAU9XHT3"/>
<organism evidence="1 2">
    <name type="scientific">Pocillopora meandrina</name>
    <dbReference type="NCBI Taxonomy" id="46732"/>
    <lineage>
        <taxon>Eukaryota</taxon>
        <taxon>Metazoa</taxon>
        <taxon>Cnidaria</taxon>
        <taxon>Anthozoa</taxon>
        <taxon>Hexacorallia</taxon>
        <taxon>Scleractinia</taxon>
        <taxon>Astrocoeniina</taxon>
        <taxon>Pocilloporidae</taxon>
        <taxon>Pocillopora</taxon>
    </lineage>
</organism>
<comment type="caution">
    <text evidence="1">The sequence shown here is derived from an EMBL/GenBank/DDBJ whole genome shotgun (WGS) entry which is preliminary data.</text>
</comment>
<accession>A0AAU9XHT3</accession>
<dbReference type="EMBL" id="CALNXJ010000045">
    <property type="protein sequence ID" value="CAH3149010.1"/>
    <property type="molecule type" value="Genomic_DNA"/>
</dbReference>
<dbReference type="Proteomes" id="UP001159428">
    <property type="component" value="Unassembled WGS sequence"/>
</dbReference>
<reference evidence="1 2" key="1">
    <citation type="submission" date="2022-05" db="EMBL/GenBank/DDBJ databases">
        <authorList>
            <consortium name="Genoscope - CEA"/>
            <person name="William W."/>
        </authorList>
    </citation>
    <scope>NUCLEOTIDE SEQUENCE [LARGE SCALE GENOMIC DNA]</scope>
</reference>
<protein>
    <submittedName>
        <fullName evidence="1">Uncharacterized protein</fullName>
    </submittedName>
</protein>